<reference evidence="6" key="1">
    <citation type="submission" date="2021-04" db="EMBL/GenBank/DDBJ databases">
        <title>Genome based classification of Actinospica acidithermotolerans sp. nov., an actinobacterium isolated from an Indonesian hot spring.</title>
        <authorList>
            <person name="Kusuma A.B."/>
            <person name="Putra K.E."/>
            <person name="Nafisah S."/>
            <person name="Loh J."/>
            <person name="Nouioui I."/>
            <person name="Goodfellow M."/>
        </authorList>
    </citation>
    <scope>NUCLEOTIDE SEQUENCE</scope>
    <source>
        <strain evidence="6">CSCA 57</strain>
    </source>
</reference>
<dbReference type="AlphaFoldDB" id="A0A941F040"/>
<evidence type="ECO:0000259" key="5">
    <source>
        <dbReference type="Pfam" id="PF17862"/>
    </source>
</evidence>
<dbReference type="Gene3D" id="1.10.8.60">
    <property type="match status" value="1"/>
</dbReference>
<feature type="domain" description="AAA ATPase AAA+ lid" evidence="5">
    <location>
        <begin position="163"/>
        <end position="210"/>
    </location>
</feature>
<dbReference type="InterPro" id="IPR003959">
    <property type="entry name" value="ATPase_AAA_core"/>
</dbReference>
<sequence>DHGAVWSEADQEAAPHPQARSAAERAVARRTQAIVGLESLLDVVDMYVGQSERNLSEIFAAARRNAPCVLFFDEIDALGRKRSQLRGNATRGVVNQFLTELDSVDGVNDGVFVLGATNAPWDVDTALRRPGRLDRTLLVAPPDRRAREAILRSHLKDRPVRRIDLAALAKRTEGYSGADLAHVCESAAESALLAAARDGAVRLIDMADLEAAIGEIRPSIGPWLEEARNVVLFANTSGAYDDLLGYMKKNRLL</sequence>
<name>A0A941F040_9ACTN</name>
<evidence type="ECO:0000256" key="1">
    <source>
        <dbReference type="ARBA" id="ARBA00022741"/>
    </source>
</evidence>
<evidence type="ECO:0000313" key="6">
    <source>
        <dbReference type="EMBL" id="MBR7837679.1"/>
    </source>
</evidence>
<dbReference type="Pfam" id="PF00004">
    <property type="entry name" value="AAA"/>
    <property type="match status" value="1"/>
</dbReference>
<dbReference type="GO" id="GO:0005524">
    <property type="term" value="F:ATP binding"/>
    <property type="evidence" value="ECO:0007669"/>
    <property type="project" value="UniProtKB-KW"/>
</dbReference>
<dbReference type="SUPFAM" id="SSF52540">
    <property type="entry name" value="P-loop containing nucleoside triphosphate hydrolases"/>
    <property type="match status" value="1"/>
</dbReference>
<protein>
    <submittedName>
        <fullName evidence="6">ATP-binding protein</fullName>
    </submittedName>
</protein>
<dbReference type="PANTHER" id="PTHR23077">
    <property type="entry name" value="AAA-FAMILY ATPASE"/>
    <property type="match status" value="1"/>
</dbReference>
<comment type="similarity">
    <text evidence="3">Belongs to the AAA ATPase family.</text>
</comment>
<dbReference type="PROSITE" id="PS00674">
    <property type="entry name" value="AAA"/>
    <property type="match status" value="1"/>
</dbReference>
<feature type="non-terminal residue" evidence="6">
    <location>
        <position position="1"/>
    </location>
</feature>
<dbReference type="Pfam" id="PF17862">
    <property type="entry name" value="AAA_lid_3"/>
    <property type="match status" value="1"/>
</dbReference>
<keyword evidence="2 3" id="KW-0067">ATP-binding</keyword>
<dbReference type="RefSeq" id="WP_212532146.1">
    <property type="nucleotide sequence ID" value="NZ_JAGSOG010000222.1"/>
</dbReference>
<proteinExistence type="inferred from homology"/>
<dbReference type="InterPro" id="IPR041569">
    <property type="entry name" value="AAA_lid_3"/>
</dbReference>
<evidence type="ECO:0000256" key="3">
    <source>
        <dbReference type="RuleBase" id="RU003651"/>
    </source>
</evidence>
<evidence type="ECO:0000256" key="2">
    <source>
        <dbReference type="ARBA" id="ARBA00022840"/>
    </source>
</evidence>
<feature type="domain" description="ATPase AAA-type core" evidence="4">
    <location>
        <begin position="25"/>
        <end position="139"/>
    </location>
</feature>
<dbReference type="InterPro" id="IPR003960">
    <property type="entry name" value="ATPase_AAA_CS"/>
</dbReference>
<dbReference type="InterPro" id="IPR050168">
    <property type="entry name" value="AAA_ATPase_domain"/>
</dbReference>
<keyword evidence="7" id="KW-1185">Reference proteome</keyword>
<dbReference type="PANTHER" id="PTHR23077:SF171">
    <property type="entry name" value="NUCLEAR VALOSIN-CONTAINING PROTEIN-LIKE"/>
    <property type="match status" value="1"/>
</dbReference>
<dbReference type="GO" id="GO:0016887">
    <property type="term" value="F:ATP hydrolysis activity"/>
    <property type="evidence" value="ECO:0007669"/>
    <property type="project" value="InterPro"/>
</dbReference>
<gene>
    <name evidence="6" type="ORF">KDL01_30655</name>
</gene>
<accession>A0A941F040</accession>
<dbReference type="Proteomes" id="UP000675781">
    <property type="component" value="Unassembled WGS sequence"/>
</dbReference>
<organism evidence="6 7">
    <name type="scientific">Actinospica durhamensis</name>
    <dbReference type="NCBI Taxonomy" id="1508375"/>
    <lineage>
        <taxon>Bacteria</taxon>
        <taxon>Bacillati</taxon>
        <taxon>Actinomycetota</taxon>
        <taxon>Actinomycetes</taxon>
        <taxon>Catenulisporales</taxon>
        <taxon>Actinospicaceae</taxon>
        <taxon>Actinospica</taxon>
    </lineage>
</organism>
<evidence type="ECO:0000313" key="7">
    <source>
        <dbReference type="Proteomes" id="UP000675781"/>
    </source>
</evidence>
<comment type="caution">
    <text evidence="6">The sequence shown here is derived from an EMBL/GenBank/DDBJ whole genome shotgun (WGS) entry which is preliminary data.</text>
</comment>
<dbReference type="EMBL" id="JAGSOG010000222">
    <property type="protein sequence ID" value="MBR7837679.1"/>
    <property type="molecule type" value="Genomic_DNA"/>
</dbReference>
<keyword evidence="1 3" id="KW-0547">Nucleotide-binding</keyword>
<evidence type="ECO:0000259" key="4">
    <source>
        <dbReference type="Pfam" id="PF00004"/>
    </source>
</evidence>
<dbReference type="Gene3D" id="3.40.50.300">
    <property type="entry name" value="P-loop containing nucleotide triphosphate hydrolases"/>
    <property type="match status" value="1"/>
</dbReference>
<dbReference type="InterPro" id="IPR027417">
    <property type="entry name" value="P-loop_NTPase"/>
</dbReference>